<dbReference type="Gene3D" id="3.30.70.270">
    <property type="match status" value="1"/>
</dbReference>
<dbReference type="Gene3D" id="3.40.1170.60">
    <property type="match status" value="1"/>
</dbReference>
<dbReference type="CDD" id="cd03586">
    <property type="entry name" value="PolY_Pol_IV_kappa"/>
    <property type="match status" value="1"/>
</dbReference>
<gene>
    <name evidence="2" type="ORF">LEA_11687</name>
</gene>
<dbReference type="AlphaFoldDB" id="K1T558"/>
<sequence length="217" mass="24098">MLAKSEAAKKCGVKTGDVIWKAKGKCPELLVFPPRFSEYIKYSRAVKSIYGRYTDMIEPFGIDECWLDVSGSTRLFGSPETIADDVREAVKKELGLTISVGVSFNKVFAKLGSDMKKPDAVTVIRRENFRDMIWQLPAEDMLWVGRSTSKVLKKYGIITIGDIAKSDPAFLKTTFGKNGVVLWRCANGLENSPVCNMGYRPPVKSVGRGVTCVDDLR</sequence>
<dbReference type="GO" id="GO:0009432">
    <property type="term" value="P:SOS response"/>
    <property type="evidence" value="ECO:0007669"/>
    <property type="project" value="TreeGrafter"/>
</dbReference>
<evidence type="ECO:0000259" key="1">
    <source>
        <dbReference type="PROSITE" id="PS50173"/>
    </source>
</evidence>
<dbReference type="EMBL" id="AJWY01007889">
    <property type="protein sequence ID" value="EKC62734.1"/>
    <property type="molecule type" value="Genomic_DNA"/>
</dbReference>
<evidence type="ECO:0000313" key="2">
    <source>
        <dbReference type="EMBL" id="EKC62734.1"/>
    </source>
</evidence>
<dbReference type="PANTHER" id="PTHR11076">
    <property type="entry name" value="DNA REPAIR POLYMERASE UMUC / TRANSFERASE FAMILY MEMBER"/>
    <property type="match status" value="1"/>
</dbReference>
<organism evidence="2">
    <name type="scientific">human gut metagenome</name>
    <dbReference type="NCBI Taxonomy" id="408170"/>
    <lineage>
        <taxon>unclassified sequences</taxon>
        <taxon>metagenomes</taxon>
        <taxon>organismal metagenomes</taxon>
    </lineage>
</organism>
<comment type="caution">
    <text evidence="2">The sequence shown here is derived from an EMBL/GenBank/DDBJ whole genome shotgun (WGS) entry which is preliminary data.</text>
</comment>
<keyword evidence="2" id="KW-0548">Nucleotidyltransferase</keyword>
<dbReference type="GO" id="GO:0003887">
    <property type="term" value="F:DNA-directed DNA polymerase activity"/>
    <property type="evidence" value="ECO:0007669"/>
    <property type="project" value="UniProtKB-KW"/>
</dbReference>
<dbReference type="InterPro" id="IPR043502">
    <property type="entry name" value="DNA/RNA_pol_sf"/>
</dbReference>
<dbReference type="InterPro" id="IPR043128">
    <property type="entry name" value="Rev_trsase/Diguanyl_cyclase"/>
</dbReference>
<feature type="domain" description="UmuC" evidence="1">
    <location>
        <begin position="1"/>
        <end position="145"/>
    </location>
</feature>
<dbReference type="GO" id="GO:0005829">
    <property type="term" value="C:cytosol"/>
    <property type="evidence" value="ECO:0007669"/>
    <property type="project" value="TreeGrafter"/>
</dbReference>
<protein>
    <submittedName>
        <fullName evidence="2">DNA-directed DNA polymerase</fullName>
    </submittedName>
</protein>
<dbReference type="PANTHER" id="PTHR11076:SF35">
    <property type="entry name" value="DNA REPAIR PROTEIN HOMOLOG YOBH"/>
    <property type="match status" value="1"/>
</dbReference>
<dbReference type="InterPro" id="IPR001126">
    <property type="entry name" value="UmuC"/>
</dbReference>
<feature type="non-terminal residue" evidence="2">
    <location>
        <position position="217"/>
    </location>
</feature>
<proteinExistence type="predicted"/>
<accession>K1T558</accession>
<dbReference type="Gene3D" id="1.10.150.20">
    <property type="entry name" value="5' to 3' exonuclease, C-terminal subdomain"/>
    <property type="match status" value="1"/>
</dbReference>
<keyword evidence="2" id="KW-0808">Transferase</keyword>
<dbReference type="InterPro" id="IPR050116">
    <property type="entry name" value="DNA_polymerase-Y"/>
</dbReference>
<dbReference type="Pfam" id="PF00817">
    <property type="entry name" value="IMS"/>
    <property type="match status" value="1"/>
</dbReference>
<dbReference type="GO" id="GO:0006281">
    <property type="term" value="P:DNA repair"/>
    <property type="evidence" value="ECO:0007669"/>
    <property type="project" value="InterPro"/>
</dbReference>
<dbReference type="PROSITE" id="PS50173">
    <property type="entry name" value="UMUC"/>
    <property type="match status" value="1"/>
</dbReference>
<name>K1T558_9ZZZZ</name>
<reference evidence="2" key="1">
    <citation type="journal article" date="2013" name="Environ. Microbiol.">
        <title>Microbiota from the distal guts of lean and obese adolescents exhibit partial functional redundancy besides clear differences in community structure.</title>
        <authorList>
            <person name="Ferrer M."/>
            <person name="Ruiz A."/>
            <person name="Lanza F."/>
            <person name="Haange S.B."/>
            <person name="Oberbach A."/>
            <person name="Till H."/>
            <person name="Bargiela R."/>
            <person name="Campoy C."/>
            <person name="Segura M.T."/>
            <person name="Richter M."/>
            <person name="von Bergen M."/>
            <person name="Seifert J."/>
            <person name="Suarez A."/>
        </authorList>
    </citation>
    <scope>NUCLEOTIDE SEQUENCE</scope>
</reference>
<dbReference type="GO" id="GO:0042276">
    <property type="term" value="P:error-prone translesion synthesis"/>
    <property type="evidence" value="ECO:0007669"/>
    <property type="project" value="TreeGrafter"/>
</dbReference>
<dbReference type="SUPFAM" id="SSF56672">
    <property type="entry name" value="DNA/RNA polymerases"/>
    <property type="match status" value="1"/>
</dbReference>
<dbReference type="InterPro" id="IPR022880">
    <property type="entry name" value="DNApol_IV"/>
</dbReference>
<keyword evidence="2" id="KW-0239">DNA-directed DNA polymerase</keyword>